<evidence type="ECO:0000313" key="1">
    <source>
        <dbReference type="EMBL" id="EOY34073.1"/>
    </source>
</evidence>
<dbReference type="Gramene" id="EOY34073">
    <property type="protein sequence ID" value="EOY34073"/>
    <property type="gene ID" value="TCM_041864"/>
</dbReference>
<dbReference type="InParanoid" id="A0A061GXC2"/>
<dbReference type="AlphaFoldDB" id="A0A061GXC2"/>
<reference evidence="1 2" key="1">
    <citation type="journal article" date="2013" name="Genome Biol.">
        <title>The genome sequence of the most widely cultivated cacao type and its use to identify candidate genes regulating pod color.</title>
        <authorList>
            <person name="Motamayor J.C."/>
            <person name="Mockaitis K."/>
            <person name="Schmutz J."/>
            <person name="Haiminen N."/>
            <person name="Iii D.L."/>
            <person name="Cornejo O."/>
            <person name="Findley S.D."/>
            <person name="Zheng P."/>
            <person name="Utro F."/>
            <person name="Royaert S."/>
            <person name="Saski C."/>
            <person name="Jenkins J."/>
            <person name="Podicheti R."/>
            <person name="Zhao M."/>
            <person name="Scheffler B.E."/>
            <person name="Stack J.C."/>
            <person name="Feltus F.A."/>
            <person name="Mustiga G.M."/>
            <person name="Amores F."/>
            <person name="Phillips W."/>
            <person name="Marelli J.P."/>
            <person name="May G.D."/>
            <person name="Shapiro H."/>
            <person name="Ma J."/>
            <person name="Bustamante C.D."/>
            <person name="Schnell R.J."/>
            <person name="Main D."/>
            <person name="Gilbert D."/>
            <person name="Parida L."/>
            <person name="Kuhn D.N."/>
        </authorList>
    </citation>
    <scope>NUCLEOTIDE SEQUENCE [LARGE SCALE GENOMIC DNA]</scope>
    <source>
        <strain evidence="2">cv. Matina 1-6</strain>
    </source>
</reference>
<dbReference type="HOGENOM" id="CLU_1858893_0_0_1"/>
<dbReference type="Proteomes" id="UP000026915">
    <property type="component" value="Chromosome 9"/>
</dbReference>
<keyword evidence="2" id="KW-1185">Reference proteome</keyword>
<evidence type="ECO:0000313" key="2">
    <source>
        <dbReference type="Proteomes" id="UP000026915"/>
    </source>
</evidence>
<organism evidence="1 2">
    <name type="scientific">Theobroma cacao</name>
    <name type="common">Cacao</name>
    <name type="synonym">Cocoa</name>
    <dbReference type="NCBI Taxonomy" id="3641"/>
    <lineage>
        <taxon>Eukaryota</taxon>
        <taxon>Viridiplantae</taxon>
        <taxon>Streptophyta</taxon>
        <taxon>Embryophyta</taxon>
        <taxon>Tracheophyta</taxon>
        <taxon>Spermatophyta</taxon>
        <taxon>Magnoliopsida</taxon>
        <taxon>eudicotyledons</taxon>
        <taxon>Gunneridae</taxon>
        <taxon>Pentapetalae</taxon>
        <taxon>rosids</taxon>
        <taxon>malvids</taxon>
        <taxon>Malvales</taxon>
        <taxon>Malvaceae</taxon>
        <taxon>Byttnerioideae</taxon>
        <taxon>Theobroma</taxon>
    </lineage>
</organism>
<accession>A0A061GXC2</accession>
<name>A0A061GXC2_THECC</name>
<gene>
    <name evidence="1" type="ORF">TCM_041864</name>
</gene>
<proteinExistence type="predicted"/>
<sequence>MQAKNKGITIYLIQPVAAKARLVLHLYNSRINRLKEIVIKPEKKKKNGADVVEMGKARSYISNPDSTTAKEPILKNLKKRTKGHFPKNLSSTNKSSRIQNLKNKDVSSIKSCKERNGDVKVGANFRPNRVITMTFLVV</sequence>
<protein>
    <submittedName>
        <fullName evidence="1">Uncharacterized protein</fullName>
    </submittedName>
</protein>
<dbReference type="EMBL" id="CM001887">
    <property type="protein sequence ID" value="EOY34073.1"/>
    <property type="molecule type" value="Genomic_DNA"/>
</dbReference>